<protein>
    <submittedName>
        <fullName evidence="3">Uncharacterized protein LOC111163763</fullName>
    </submittedName>
</protein>
<dbReference type="Proteomes" id="UP000248483">
    <property type="component" value="Unplaced"/>
</dbReference>
<feature type="compositionally biased region" description="Basic residues" evidence="1">
    <location>
        <begin position="51"/>
        <end position="64"/>
    </location>
</feature>
<evidence type="ECO:0000313" key="2">
    <source>
        <dbReference type="Proteomes" id="UP000248483"/>
    </source>
</evidence>
<organism evidence="2 3">
    <name type="scientific">Delphinapterus leucas</name>
    <name type="common">Beluga whale</name>
    <dbReference type="NCBI Taxonomy" id="9749"/>
    <lineage>
        <taxon>Eukaryota</taxon>
        <taxon>Metazoa</taxon>
        <taxon>Chordata</taxon>
        <taxon>Craniata</taxon>
        <taxon>Vertebrata</taxon>
        <taxon>Euteleostomi</taxon>
        <taxon>Mammalia</taxon>
        <taxon>Eutheria</taxon>
        <taxon>Laurasiatheria</taxon>
        <taxon>Artiodactyla</taxon>
        <taxon>Whippomorpha</taxon>
        <taxon>Cetacea</taxon>
        <taxon>Odontoceti</taxon>
        <taxon>Monodontidae</taxon>
        <taxon>Delphinapterus</taxon>
    </lineage>
</organism>
<dbReference type="AlphaFoldDB" id="A0A2Y9LN17"/>
<dbReference type="KEGG" id="dle:111163763"/>
<reference evidence="3" key="1">
    <citation type="submission" date="2025-08" db="UniProtKB">
        <authorList>
            <consortium name="RefSeq"/>
        </authorList>
    </citation>
    <scope>IDENTIFICATION</scope>
    <source>
        <tissue evidence="3">Blood</tissue>
    </source>
</reference>
<accession>A0A2Y9LN17</accession>
<name>A0A2Y9LN17_DELLE</name>
<sequence>MTMSAPSPGQRLQKQREMPSRGLQSRPSPSEPPPTTPAQLGGSGGGARAPGRPHARAPRPRATRRGTGSDDGAGQRPSGGVGCEEAAVAEKRSQASALNNKRISEAWEVQDQGVSRFGVWNAVDLRTAHGDLLIRFMIQSSFFPSMTLR</sequence>
<evidence type="ECO:0000313" key="3">
    <source>
        <dbReference type="RefSeq" id="XP_022408457.1"/>
    </source>
</evidence>
<feature type="compositionally biased region" description="Polar residues" evidence="1">
    <location>
        <begin position="1"/>
        <end position="12"/>
    </location>
</feature>
<proteinExistence type="predicted"/>
<dbReference type="GeneID" id="111163763"/>
<evidence type="ECO:0000256" key="1">
    <source>
        <dbReference type="SAM" id="MobiDB-lite"/>
    </source>
</evidence>
<feature type="region of interest" description="Disordered" evidence="1">
    <location>
        <begin position="1"/>
        <end position="88"/>
    </location>
</feature>
<gene>
    <name evidence="3" type="primary">LOC111163763</name>
</gene>
<keyword evidence="2" id="KW-1185">Reference proteome</keyword>
<dbReference type="InParanoid" id="A0A2Y9LN17"/>
<dbReference type="RefSeq" id="XP_022408457.1">
    <property type="nucleotide sequence ID" value="XM_022552749.2"/>
</dbReference>